<dbReference type="Pfam" id="PF02195">
    <property type="entry name" value="ParB_N"/>
    <property type="match status" value="1"/>
</dbReference>
<dbReference type="SMART" id="SM00470">
    <property type="entry name" value="ParB"/>
    <property type="match status" value="1"/>
</dbReference>
<protein>
    <submittedName>
        <fullName evidence="5">ParB/RepB/Spo0J family partition protein</fullName>
    </submittedName>
</protein>
<evidence type="ECO:0000259" key="4">
    <source>
        <dbReference type="SMART" id="SM00470"/>
    </source>
</evidence>
<dbReference type="Gene3D" id="1.10.10.2830">
    <property type="match status" value="1"/>
</dbReference>
<dbReference type="EMBL" id="BAAATE010000016">
    <property type="protein sequence ID" value="GAA2674652.1"/>
    <property type="molecule type" value="Genomic_DNA"/>
</dbReference>
<proteinExistence type="inferred from homology"/>
<dbReference type="RefSeq" id="WP_346150288.1">
    <property type="nucleotide sequence ID" value="NZ_BAAATE010000016.1"/>
</dbReference>
<dbReference type="Gene3D" id="3.90.1530.30">
    <property type="match status" value="1"/>
</dbReference>
<dbReference type="SUPFAM" id="SSF110849">
    <property type="entry name" value="ParB/Sulfiredoxin"/>
    <property type="match status" value="1"/>
</dbReference>
<dbReference type="PANTHER" id="PTHR33375">
    <property type="entry name" value="CHROMOSOME-PARTITIONING PROTEIN PARB-RELATED"/>
    <property type="match status" value="1"/>
</dbReference>
<dbReference type="SUPFAM" id="SSF109709">
    <property type="entry name" value="KorB DNA-binding domain-like"/>
    <property type="match status" value="1"/>
</dbReference>
<dbReference type="PANTHER" id="PTHR33375:SF1">
    <property type="entry name" value="CHROMOSOME-PARTITIONING PROTEIN PARB-RELATED"/>
    <property type="match status" value="1"/>
</dbReference>
<dbReference type="InterPro" id="IPR057240">
    <property type="entry name" value="ParB_dimer_C"/>
</dbReference>
<evidence type="ECO:0000313" key="6">
    <source>
        <dbReference type="Proteomes" id="UP001501666"/>
    </source>
</evidence>
<comment type="caution">
    <text evidence="5">The sequence shown here is derived from an EMBL/GenBank/DDBJ whole genome shotgun (WGS) entry which is preliminary data.</text>
</comment>
<keyword evidence="3" id="KW-0238">DNA-binding</keyword>
<keyword evidence="2" id="KW-0159">Chromosome partition</keyword>
<accession>A0ABP6ERK9</accession>
<dbReference type="Pfam" id="PF17762">
    <property type="entry name" value="HTH_ParB"/>
    <property type="match status" value="1"/>
</dbReference>
<evidence type="ECO:0000256" key="2">
    <source>
        <dbReference type="ARBA" id="ARBA00022829"/>
    </source>
</evidence>
<dbReference type="InterPro" id="IPR004437">
    <property type="entry name" value="ParB/RepB/Spo0J"/>
</dbReference>
<evidence type="ECO:0000256" key="3">
    <source>
        <dbReference type="ARBA" id="ARBA00023125"/>
    </source>
</evidence>
<name>A0ABP6ERK9_9ACTN</name>
<evidence type="ECO:0000313" key="5">
    <source>
        <dbReference type="EMBL" id="GAA2674652.1"/>
    </source>
</evidence>
<dbReference type="Pfam" id="PF23552">
    <property type="entry name" value="ParB_C"/>
    <property type="match status" value="1"/>
</dbReference>
<keyword evidence="6" id="KW-1185">Reference proteome</keyword>
<feature type="domain" description="ParB-like N-terminal" evidence="4">
    <location>
        <begin position="49"/>
        <end position="139"/>
    </location>
</feature>
<gene>
    <name evidence="5" type="ORF">GCM10010412_055880</name>
</gene>
<comment type="similarity">
    <text evidence="1">Belongs to the ParB family.</text>
</comment>
<dbReference type="InterPro" id="IPR041468">
    <property type="entry name" value="HTH_ParB/Spo0J"/>
</dbReference>
<reference evidence="6" key="1">
    <citation type="journal article" date="2019" name="Int. J. Syst. Evol. Microbiol.">
        <title>The Global Catalogue of Microorganisms (GCM) 10K type strain sequencing project: providing services to taxonomists for standard genome sequencing and annotation.</title>
        <authorList>
            <consortium name="The Broad Institute Genomics Platform"/>
            <consortium name="The Broad Institute Genome Sequencing Center for Infectious Disease"/>
            <person name="Wu L."/>
            <person name="Ma J."/>
        </authorList>
    </citation>
    <scope>NUCLEOTIDE SEQUENCE [LARGE SCALE GENOMIC DNA]</scope>
    <source>
        <strain evidence="6">JCM 6835</strain>
    </source>
</reference>
<dbReference type="Proteomes" id="UP001501666">
    <property type="component" value="Unassembled WGS sequence"/>
</dbReference>
<dbReference type="InterPro" id="IPR003115">
    <property type="entry name" value="ParB_N"/>
</dbReference>
<dbReference type="NCBIfam" id="TIGR00180">
    <property type="entry name" value="parB_part"/>
    <property type="match status" value="1"/>
</dbReference>
<dbReference type="InterPro" id="IPR050336">
    <property type="entry name" value="Chromosome_partition/occlusion"/>
</dbReference>
<dbReference type="InterPro" id="IPR036086">
    <property type="entry name" value="ParB/Sulfiredoxin_sf"/>
</dbReference>
<dbReference type="CDD" id="cd16393">
    <property type="entry name" value="SPO0J_N"/>
    <property type="match status" value="1"/>
</dbReference>
<organism evidence="5 6">
    <name type="scientific">Nonomuraea recticatena</name>
    <dbReference type="NCBI Taxonomy" id="46178"/>
    <lineage>
        <taxon>Bacteria</taxon>
        <taxon>Bacillati</taxon>
        <taxon>Actinomycetota</taxon>
        <taxon>Actinomycetes</taxon>
        <taxon>Streptosporangiales</taxon>
        <taxon>Streptosporangiaceae</taxon>
        <taxon>Nonomuraea</taxon>
    </lineage>
</organism>
<evidence type="ECO:0000256" key="1">
    <source>
        <dbReference type="ARBA" id="ARBA00006295"/>
    </source>
</evidence>
<sequence length="321" mass="34642">MSQQRRGLGKGLGALIPTGPIVDGTGAVSPSGGSTHDNGPQPIAGAYFREIALKSITPNPRQPRDFFDEERLEELAASIKEVGLLQPIVVRSIGGGSYELIMGERRWRACQLVGLDPVPAIVRNTQDDDLLRDALIENLQREQLNPLEEAAAYQQLLDDFGATHEQLAQRVGRSRPHISNTLRLLNLPPNVQLTVAAGVISAGHARALLALDDSRAQEYLAKRIVAEGLSVRTVEEIVATGGAKAAGAAPKERAAKRPSMPGLVHLADRLSDHFETKVKVDLGHRKGRIVVEFATIDDLERIISTMAPEAAHAMREGDEVA</sequence>